<dbReference type="Proteomes" id="UP000048965">
    <property type="component" value="Unassembled WGS sequence"/>
</dbReference>
<keyword evidence="2" id="KW-1185">Reference proteome</keyword>
<reference evidence="2" key="1">
    <citation type="submission" date="2014-09" db="EMBL/GenBank/DDBJ databases">
        <title>Whole genome shotgun sequence of Streptomyces sp. NBRC 110027.</title>
        <authorList>
            <person name="Komaki H."/>
            <person name="Ichikawa N."/>
            <person name="Katano-Makiyama Y."/>
            <person name="Hosoyama A."/>
            <person name="Hashimoto M."/>
            <person name="Uohara A."/>
            <person name="Kitahashi Y."/>
            <person name="Ohji S."/>
            <person name="Kimura A."/>
            <person name="Yamazoe A."/>
            <person name="Igarashi Y."/>
            <person name="Fujita N."/>
        </authorList>
    </citation>
    <scope>NUCLEOTIDE SEQUENCE [LARGE SCALE GENOMIC DNA]</scope>
    <source>
        <strain evidence="2">NBRC 110027</strain>
    </source>
</reference>
<name>A0A0N7YMZ5_9ACTN</name>
<comment type="caution">
    <text evidence="1">The sequence shown here is derived from an EMBL/GenBank/DDBJ whole genome shotgun (WGS) entry which is preliminary data.</text>
</comment>
<organism evidence="1 2">
    <name type="scientific">Streptomyces lydicamycinicus</name>
    <dbReference type="NCBI Taxonomy" id="1546107"/>
    <lineage>
        <taxon>Bacteria</taxon>
        <taxon>Bacillati</taxon>
        <taxon>Actinomycetota</taxon>
        <taxon>Actinomycetes</taxon>
        <taxon>Kitasatosporales</taxon>
        <taxon>Streptomycetaceae</taxon>
        <taxon>Streptomyces</taxon>
    </lineage>
</organism>
<evidence type="ECO:0000313" key="2">
    <source>
        <dbReference type="Proteomes" id="UP000048965"/>
    </source>
</evidence>
<dbReference type="AlphaFoldDB" id="A0A0N7YMZ5"/>
<proteinExistence type="predicted"/>
<reference evidence="1 2" key="2">
    <citation type="journal article" date="2015" name="Stand. Genomic Sci.">
        <title>Draft genome sequence of marine-derived Streptomyces sp. TP-A0598, a producer of anti-MRSA antibiotic lydicamycins.</title>
        <authorList>
            <person name="Komaki H."/>
            <person name="Ichikawa N."/>
            <person name="Hosoyama A."/>
            <person name="Fujita N."/>
            <person name="Igarashi Y."/>
        </authorList>
    </citation>
    <scope>NUCLEOTIDE SEQUENCE [LARGE SCALE GENOMIC DNA]</scope>
    <source>
        <strain evidence="1 2">NBRC 110027</strain>
    </source>
</reference>
<gene>
    <name evidence="1" type="ORF">TPA0598_15_00260</name>
</gene>
<dbReference type="EMBL" id="BBNO01000015">
    <property type="protein sequence ID" value="GAO12987.1"/>
    <property type="molecule type" value="Genomic_DNA"/>
</dbReference>
<protein>
    <submittedName>
        <fullName evidence="1">Uncharacterized protein</fullName>
    </submittedName>
</protein>
<sequence length="53" mass="6211">MALSLNQVRVQQAERNAMLLGDSVYVLAWNPEKRRPTLRVYDPGFFFPQWGDE</sequence>
<accession>A0A0N7YMZ5</accession>
<evidence type="ECO:0000313" key="1">
    <source>
        <dbReference type="EMBL" id="GAO12987.1"/>
    </source>
</evidence>